<dbReference type="PANTHER" id="PTHR30065">
    <property type="entry name" value="FLAGELLAR BIOSYNTHETIC PROTEIN FLIR"/>
    <property type="match status" value="1"/>
</dbReference>
<sequence>MIELSTEAISGWISHLMWPLFRIASLLMVMPIIGTQLVPMRVRLLLAISITALVAPLLPAMPEVDVLSARSWVITAQQVLIGSLMGFVLQLFFHTFALAGQMIAMQMGLGFASLNDPANGVNVAAVGQLYLMLVTLLFLAMNGHLVVIQVVVDSFTTLPVGQFFPIDSLYEITLWFSWVFGSALLIAIPAMSALLIVNLTFGVMTKSAPQLNVFALGFPMTLVFGLFILWVAVSGFLAQYSQMAESALFVLRNLVGVQ</sequence>
<gene>
    <name evidence="11" type="primary">fliR</name>
    <name evidence="11" type="ORF">D0544_07855</name>
</gene>
<feature type="transmembrane region" description="Helical" evidence="10">
    <location>
        <begin position="172"/>
        <end position="201"/>
    </location>
</feature>
<dbReference type="RefSeq" id="WP_125015415.1">
    <property type="nucleotide sequence ID" value="NZ_QWEZ01000001.1"/>
</dbReference>
<feature type="transmembrane region" description="Helical" evidence="10">
    <location>
        <begin position="79"/>
        <end position="99"/>
    </location>
</feature>
<comment type="function">
    <text evidence="1 10">Role in flagellar biosynthesis.</text>
</comment>
<dbReference type="PANTHER" id="PTHR30065:SF8">
    <property type="entry name" value="FLAGELLAR BIOSYNTHETIC PROTEIN FLIR"/>
    <property type="match status" value="1"/>
</dbReference>
<evidence type="ECO:0000256" key="2">
    <source>
        <dbReference type="ARBA" id="ARBA00009772"/>
    </source>
</evidence>
<dbReference type="Proteomes" id="UP000280792">
    <property type="component" value="Unassembled WGS sequence"/>
</dbReference>
<feature type="transmembrane region" description="Helical" evidence="10">
    <location>
        <begin position="12"/>
        <end position="30"/>
    </location>
</feature>
<keyword evidence="6 10" id="KW-1133">Transmembrane helix</keyword>
<evidence type="ECO:0000256" key="1">
    <source>
        <dbReference type="ARBA" id="ARBA00002578"/>
    </source>
</evidence>
<dbReference type="GO" id="GO:0006605">
    <property type="term" value="P:protein targeting"/>
    <property type="evidence" value="ECO:0007669"/>
    <property type="project" value="UniProtKB-UniRule"/>
</dbReference>
<keyword evidence="7 10" id="KW-0472">Membrane</keyword>
<feature type="transmembrane region" description="Helical" evidence="10">
    <location>
        <begin position="42"/>
        <end position="59"/>
    </location>
</feature>
<dbReference type="EMBL" id="QWEZ01000001">
    <property type="protein sequence ID" value="RRJ84985.1"/>
    <property type="molecule type" value="Genomic_DNA"/>
</dbReference>
<comment type="caution">
    <text evidence="11">The sequence shown here is derived from an EMBL/GenBank/DDBJ whole genome shotgun (WGS) entry which is preliminary data.</text>
</comment>
<dbReference type="GO" id="GO:0005886">
    <property type="term" value="C:plasma membrane"/>
    <property type="evidence" value="ECO:0007669"/>
    <property type="project" value="UniProtKB-SubCell"/>
</dbReference>
<dbReference type="Pfam" id="PF01311">
    <property type="entry name" value="Bac_export_1"/>
    <property type="match status" value="1"/>
</dbReference>
<evidence type="ECO:0000256" key="7">
    <source>
        <dbReference type="ARBA" id="ARBA00023136"/>
    </source>
</evidence>
<keyword evidence="11" id="KW-0969">Cilium</keyword>
<dbReference type="GO" id="GO:0044780">
    <property type="term" value="P:bacterial-type flagellum assembly"/>
    <property type="evidence" value="ECO:0007669"/>
    <property type="project" value="UniProtKB-UniRule"/>
</dbReference>
<evidence type="ECO:0000256" key="6">
    <source>
        <dbReference type="ARBA" id="ARBA00022989"/>
    </source>
</evidence>
<evidence type="ECO:0000256" key="3">
    <source>
        <dbReference type="ARBA" id="ARBA00021717"/>
    </source>
</evidence>
<accession>A0A3P3VQI1</accession>
<keyword evidence="12" id="KW-1185">Reference proteome</keyword>
<dbReference type="NCBIfam" id="TIGR01400">
    <property type="entry name" value="fliR"/>
    <property type="match status" value="1"/>
</dbReference>
<evidence type="ECO:0000256" key="5">
    <source>
        <dbReference type="ARBA" id="ARBA00022692"/>
    </source>
</evidence>
<keyword evidence="11" id="KW-0966">Cell projection</keyword>
<keyword evidence="11" id="KW-0282">Flagellum</keyword>
<evidence type="ECO:0000313" key="11">
    <source>
        <dbReference type="EMBL" id="RRJ84985.1"/>
    </source>
</evidence>
<evidence type="ECO:0000256" key="4">
    <source>
        <dbReference type="ARBA" id="ARBA00022475"/>
    </source>
</evidence>
<feature type="transmembrane region" description="Helical" evidence="10">
    <location>
        <begin position="213"/>
        <end position="233"/>
    </location>
</feature>
<feature type="transmembrane region" description="Helical" evidence="10">
    <location>
        <begin position="129"/>
        <end position="152"/>
    </location>
</feature>
<keyword evidence="8 10" id="KW-0975">Bacterial flagellum</keyword>
<evidence type="ECO:0000256" key="9">
    <source>
        <dbReference type="NCBIfam" id="TIGR01400"/>
    </source>
</evidence>
<comment type="subcellular location">
    <subcellularLocation>
        <location evidence="10">Cell membrane</location>
        <topology evidence="10">Multi-pass membrane protein</topology>
    </subcellularLocation>
    <subcellularLocation>
        <location evidence="10">Bacterial flagellum basal body</location>
    </subcellularLocation>
</comment>
<comment type="similarity">
    <text evidence="2 10">Belongs to the FliR/MopE/SpaR family.</text>
</comment>
<evidence type="ECO:0000313" key="12">
    <source>
        <dbReference type="Proteomes" id="UP000280792"/>
    </source>
</evidence>
<protein>
    <recommendedName>
        <fullName evidence="3 9">Flagellar biosynthetic protein FliR</fullName>
    </recommendedName>
</protein>
<keyword evidence="4 10" id="KW-1003">Cell membrane</keyword>
<evidence type="ECO:0000256" key="10">
    <source>
        <dbReference type="RuleBase" id="RU362071"/>
    </source>
</evidence>
<reference evidence="11 12" key="1">
    <citation type="submission" date="2018-08" db="EMBL/GenBank/DDBJ databases">
        <authorList>
            <person name="Khan S.A."/>
        </authorList>
    </citation>
    <scope>NUCLEOTIDE SEQUENCE [LARGE SCALE GENOMIC DNA]</scope>
    <source>
        <strain evidence="11 12">GTF-13</strain>
    </source>
</reference>
<dbReference type="InterPro" id="IPR002010">
    <property type="entry name" value="T3SS_IM_R"/>
</dbReference>
<name>A0A3P3VQI1_9GAMM</name>
<evidence type="ECO:0000256" key="8">
    <source>
        <dbReference type="ARBA" id="ARBA00023143"/>
    </source>
</evidence>
<organism evidence="11 12">
    <name type="scientific">Aestuariirhabdus litorea</name>
    <dbReference type="NCBI Taxonomy" id="2528527"/>
    <lineage>
        <taxon>Bacteria</taxon>
        <taxon>Pseudomonadati</taxon>
        <taxon>Pseudomonadota</taxon>
        <taxon>Gammaproteobacteria</taxon>
        <taxon>Oceanospirillales</taxon>
        <taxon>Aestuariirhabdaceae</taxon>
        <taxon>Aestuariirhabdus</taxon>
    </lineage>
</organism>
<proteinExistence type="inferred from homology"/>
<keyword evidence="5 10" id="KW-0812">Transmembrane</keyword>
<dbReference type="InterPro" id="IPR006303">
    <property type="entry name" value="FliR"/>
</dbReference>
<dbReference type="PRINTS" id="PR00953">
    <property type="entry name" value="TYPE3IMRPROT"/>
</dbReference>
<dbReference type="GO" id="GO:0009425">
    <property type="term" value="C:bacterial-type flagellum basal body"/>
    <property type="evidence" value="ECO:0007669"/>
    <property type="project" value="UniProtKB-SubCell"/>
</dbReference>
<reference evidence="11 12" key="2">
    <citation type="submission" date="2018-12" db="EMBL/GenBank/DDBJ databases">
        <title>Simiduia agarivorans gen. nov., sp. nov., a marine, agarolytic bacterium isolated from shallow coastal water from Keelung, Taiwan.</title>
        <authorList>
            <person name="Shieh W.Y."/>
        </authorList>
    </citation>
    <scope>NUCLEOTIDE SEQUENCE [LARGE SCALE GENOMIC DNA]</scope>
    <source>
        <strain evidence="11 12">GTF-13</strain>
    </source>
</reference>
<dbReference type="AlphaFoldDB" id="A0A3P3VQI1"/>